<dbReference type="EMBL" id="CDQK01000006">
    <property type="protein sequence ID" value="CEP24347.1"/>
    <property type="molecule type" value="Genomic_DNA"/>
</dbReference>
<accession>A0A0H5C8L1</accession>
<evidence type="ECO:0000313" key="2">
    <source>
        <dbReference type="Proteomes" id="UP000038830"/>
    </source>
</evidence>
<evidence type="ECO:0000313" key="1">
    <source>
        <dbReference type="EMBL" id="CEP24347.1"/>
    </source>
</evidence>
<protein>
    <submittedName>
        <fullName evidence="1">Uncharacterized protein</fullName>
    </submittedName>
</protein>
<organism evidence="1 2">
    <name type="scientific">Cyberlindnera jadinii (strain ATCC 18201 / CBS 1600 / BCRC 20928 / JCM 3617 / NBRC 0987 / NRRL Y-1542)</name>
    <name type="common">Torula yeast</name>
    <name type="synonym">Candida utilis</name>
    <dbReference type="NCBI Taxonomy" id="983966"/>
    <lineage>
        <taxon>Eukaryota</taxon>
        <taxon>Fungi</taxon>
        <taxon>Dikarya</taxon>
        <taxon>Ascomycota</taxon>
        <taxon>Saccharomycotina</taxon>
        <taxon>Saccharomycetes</taxon>
        <taxon>Phaffomycetales</taxon>
        <taxon>Phaffomycetaceae</taxon>
        <taxon>Cyberlindnera</taxon>
    </lineage>
</organism>
<sequence length="69" mass="8190">MWKLIYFLKEVITDSHTSLHHLSHVDIESLISERLLKWNIKVSNVQWDTEVERPSEIALLISKMTMNKI</sequence>
<dbReference type="AlphaFoldDB" id="A0A0H5C8L1"/>
<proteinExistence type="predicted"/>
<dbReference type="Proteomes" id="UP000038830">
    <property type="component" value="Unassembled WGS sequence"/>
</dbReference>
<reference evidence="2" key="1">
    <citation type="journal article" date="2015" name="J. Biotechnol.">
        <title>The structure of the Cyberlindnera jadinii genome and its relation to Candida utilis analyzed by the occurrence of single nucleotide polymorphisms.</title>
        <authorList>
            <person name="Rupp O."/>
            <person name="Brinkrolf K."/>
            <person name="Buerth C."/>
            <person name="Kunigo M."/>
            <person name="Schneider J."/>
            <person name="Jaenicke S."/>
            <person name="Goesmann A."/>
            <person name="Puehler A."/>
            <person name="Jaeger K.-E."/>
            <person name="Ernst J.F."/>
        </authorList>
    </citation>
    <scope>NUCLEOTIDE SEQUENCE [LARGE SCALE GENOMIC DNA]</scope>
    <source>
        <strain evidence="2">ATCC 18201 / CBS 1600 / BCRC 20928 / JCM 3617 / NBRC 0987 / NRRL Y-1542</strain>
    </source>
</reference>
<name>A0A0H5C8L1_CYBJN</name>
<gene>
    <name evidence="1" type="ORF">BN1211_5148</name>
</gene>